<keyword evidence="3 5" id="KW-0342">GTP-binding</keyword>
<protein>
    <recommendedName>
        <fullName evidence="10">G-alpha-domain-containing protein</fullName>
    </recommendedName>
</protein>
<dbReference type="SUPFAM" id="SSF47895">
    <property type="entry name" value="Transducin (alpha subunit), insertion domain"/>
    <property type="match status" value="1"/>
</dbReference>
<dbReference type="OrthoDB" id="5817230at2759"/>
<feature type="binding site" evidence="5">
    <location>
        <position position="433"/>
    </location>
    <ligand>
        <name>GTP</name>
        <dbReference type="ChEBI" id="CHEBI:37565"/>
    </ligand>
</feature>
<dbReference type="InterPro" id="IPR001019">
    <property type="entry name" value="Gprotein_alpha_su"/>
</dbReference>
<dbReference type="GO" id="GO:0007188">
    <property type="term" value="P:adenylate cyclase-modulating G protein-coupled receptor signaling pathway"/>
    <property type="evidence" value="ECO:0007669"/>
    <property type="project" value="TreeGrafter"/>
</dbReference>
<dbReference type="PROSITE" id="PS51882">
    <property type="entry name" value="G_ALPHA"/>
    <property type="match status" value="1"/>
</dbReference>
<evidence type="ECO:0000256" key="3">
    <source>
        <dbReference type="ARBA" id="ARBA00023134"/>
    </source>
</evidence>
<dbReference type="FunFam" id="3.40.50.300:FF:000692">
    <property type="entry name" value="Guanine nucleotide-binding protein subunit alpha"/>
    <property type="match status" value="1"/>
</dbReference>
<evidence type="ECO:0000256" key="2">
    <source>
        <dbReference type="ARBA" id="ARBA00022741"/>
    </source>
</evidence>
<evidence type="ECO:0000313" key="9">
    <source>
        <dbReference type="Proteomes" id="UP000283269"/>
    </source>
</evidence>
<dbReference type="InterPro" id="IPR027417">
    <property type="entry name" value="P-loop_NTPase"/>
</dbReference>
<dbReference type="STRING" id="93625.A0A409X5H3"/>
<keyword evidence="4" id="KW-0807">Transducer</keyword>
<dbReference type="PANTHER" id="PTHR10218">
    <property type="entry name" value="GTP-BINDING PROTEIN ALPHA SUBUNIT"/>
    <property type="match status" value="1"/>
</dbReference>
<keyword evidence="9" id="KW-1185">Reference proteome</keyword>
<dbReference type="SMART" id="SM00275">
    <property type="entry name" value="G_alpha"/>
    <property type="match status" value="1"/>
</dbReference>
<accession>A0A409X5H3</accession>
<dbReference type="GO" id="GO:0005737">
    <property type="term" value="C:cytoplasm"/>
    <property type="evidence" value="ECO:0007669"/>
    <property type="project" value="TreeGrafter"/>
</dbReference>
<evidence type="ECO:0000256" key="5">
    <source>
        <dbReference type="PIRSR" id="PIRSR601019-1"/>
    </source>
</evidence>
<gene>
    <name evidence="8" type="ORF">CVT25_001680</name>
</gene>
<reference evidence="8 9" key="1">
    <citation type="journal article" date="2018" name="Evol. Lett.">
        <title>Horizontal gene cluster transfer increased hallucinogenic mushroom diversity.</title>
        <authorList>
            <person name="Reynolds H.T."/>
            <person name="Vijayakumar V."/>
            <person name="Gluck-Thaler E."/>
            <person name="Korotkin H.B."/>
            <person name="Matheny P.B."/>
            <person name="Slot J.C."/>
        </authorList>
    </citation>
    <scope>NUCLEOTIDE SEQUENCE [LARGE SCALE GENOMIC DNA]</scope>
    <source>
        <strain evidence="8 9">2631</strain>
    </source>
</reference>
<feature type="binding site" evidence="6">
    <location>
        <position position="280"/>
    </location>
    <ligand>
        <name>Mg(2+)</name>
        <dbReference type="ChEBI" id="CHEBI:18420"/>
    </ligand>
</feature>
<dbReference type="CDD" id="cd00066">
    <property type="entry name" value="G-alpha"/>
    <property type="match status" value="1"/>
</dbReference>
<evidence type="ECO:0000256" key="4">
    <source>
        <dbReference type="ARBA" id="ARBA00023224"/>
    </source>
</evidence>
<evidence type="ECO:0000313" key="8">
    <source>
        <dbReference type="EMBL" id="PPQ85981.1"/>
    </source>
</evidence>
<keyword evidence="6" id="KW-0460">Magnesium</keyword>
<dbReference type="GO" id="GO:0046872">
    <property type="term" value="F:metal ion binding"/>
    <property type="evidence" value="ECO:0007669"/>
    <property type="project" value="UniProtKB-KW"/>
</dbReference>
<keyword evidence="1 6" id="KW-0479">Metal-binding</keyword>
<evidence type="ECO:0000256" key="6">
    <source>
        <dbReference type="PIRSR" id="PIRSR601019-2"/>
    </source>
</evidence>
<evidence type="ECO:0008006" key="10">
    <source>
        <dbReference type="Google" id="ProtNLM"/>
    </source>
</evidence>
<comment type="caution">
    <text evidence="8">The sequence shown here is derived from an EMBL/GenBank/DDBJ whole genome shotgun (WGS) entry which is preliminary data.</text>
</comment>
<dbReference type="GO" id="GO:0001664">
    <property type="term" value="F:G protein-coupled receptor binding"/>
    <property type="evidence" value="ECO:0007669"/>
    <property type="project" value="TreeGrafter"/>
</dbReference>
<dbReference type="GO" id="GO:0003924">
    <property type="term" value="F:GTPase activity"/>
    <property type="evidence" value="ECO:0007669"/>
    <property type="project" value="InterPro"/>
</dbReference>
<organism evidence="8 9">
    <name type="scientific">Psilocybe cyanescens</name>
    <dbReference type="NCBI Taxonomy" id="93625"/>
    <lineage>
        <taxon>Eukaryota</taxon>
        <taxon>Fungi</taxon>
        <taxon>Dikarya</taxon>
        <taxon>Basidiomycota</taxon>
        <taxon>Agaricomycotina</taxon>
        <taxon>Agaricomycetes</taxon>
        <taxon>Agaricomycetidae</taxon>
        <taxon>Agaricales</taxon>
        <taxon>Agaricineae</taxon>
        <taxon>Strophariaceae</taxon>
        <taxon>Psilocybe</taxon>
    </lineage>
</organism>
<evidence type="ECO:0000256" key="7">
    <source>
        <dbReference type="SAM" id="MobiDB-lite"/>
    </source>
</evidence>
<dbReference type="Pfam" id="PF00503">
    <property type="entry name" value="G-alpha"/>
    <property type="match status" value="1"/>
</dbReference>
<dbReference type="Gene3D" id="3.40.50.300">
    <property type="entry name" value="P-loop containing nucleotide triphosphate hydrolases"/>
    <property type="match status" value="2"/>
</dbReference>
<dbReference type="SUPFAM" id="SSF52540">
    <property type="entry name" value="P-loop containing nucleoside triphosphate hydrolases"/>
    <property type="match status" value="1"/>
</dbReference>
<dbReference type="PANTHER" id="PTHR10218:SF360">
    <property type="entry name" value="GUANINE NUCLEOTIDE-BINDING PROTEIN SUBUNIT ALPHA HOMOLOG"/>
    <property type="match status" value="1"/>
</dbReference>
<dbReference type="GO" id="GO:0005834">
    <property type="term" value="C:heterotrimeric G-protein complex"/>
    <property type="evidence" value="ECO:0007669"/>
    <property type="project" value="TreeGrafter"/>
</dbReference>
<feature type="binding site" evidence="5">
    <location>
        <begin position="372"/>
        <end position="375"/>
    </location>
    <ligand>
        <name>GTP</name>
        <dbReference type="ChEBI" id="CHEBI:37565"/>
    </ligand>
</feature>
<dbReference type="InParanoid" id="A0A409X5H3"/>
<dbReference type="Proteomes" id="UP000283269">
    <property type="component" value="Unassembled WGS sequence"/>
</dbReference>
<dbReference type="InterPro" id="IPR011025">
    <property type="entry name" value="GproteinA_insert"/>
</dbReference>
<dbReference type="PRINTS" id="PR00318">
    <property type="entry name" value="GPROTEINA"/>
</dbReference>
<evidence type="ECO:0000256" key="1">
    <source>
        <dbReference type="ARBA" id="ARBA00022723"/>
    </source>
</evidence>
<dbReference type="Gene3D" id="1.10.400.10">
    <property type="entry name" value="GI Alpha 1, domain 2-like"/>
    <property type="match status" value="1"/>
</dbReference>
<sequence>MKRSKEKSSPTFPSNPYSVARWSGATGSETEEETQIRLQTMQDAINVSRGIDMMLQESKRDMDRRKKGVKILLLGQSESGKSSVLKTFAPKHFESERPIWKIVIQLNIIGSIKTILEALKEEYEPDDLSSTPVDISPNSPLKTLRRMRLGLSPLFFIESNLLKILSPECSDSRDMTVQAGNGWKMLLKTKRNPFLSGNNSSVRRRSQAVLGQENDPSSVLVGQRDDIISLWQNSETQEILNRRRPLFRDQPGFFMDDIARIITPDYVPSDHDIIRARLRTTGIEEYRFVVENTSGLNADFYITDVGGSRSQRASWAPFFDDVQAILFLAPLAFNQMLDEDRRVNRLEDSLNLWKDICGNRLLRNANLILFFNKRDVLAATLAAGFQVRKFVPTYGDLPNDVPHATKYFKEKFRVYHKKYSSDSRPFICHETSAIDIKAMSVLLTGVREAILRQHLRDGDML</sequence>
<proteinExistence type="predicted"/>
<name>A0A409X5H3_PSICY</name>
<dbReference type="GO" id="GO:0005525">
    <property type="term" value="F:GTP binding"/>
    <property type="evidence" value="ECO:0007669"/>
    <property type="project" value="UniProtKB-KW"/>
</dbReference>
<dbReference type="GO" id="GO:0031683">
    <property type="term" value="F:G-protein beta/gamma-subunit complex binding"/>
    <property type="evidence" value="ECO:0007669"/>
    <property type="project" value="InterPro"/>
</dbReference>
<keyword evidence="2 5" id="KW-0547">Nucleotide-binding</keyword>
<feature type="region of interest" description="Disordered" evidence="7">
    <location>
        <begin position="1"/>
        <end position="31"/>
    </location>
</feature>
<dbReference type="AlphaFoldDB" id="A0A409X5H3"/>
<dbReference type="EMBL" id="NHYD01002585">
    <property type="protein sequence ID" value="PPQ85981.1"/>
    <property type="molecule type" value="Genomic_DNA"/>
</dbReference>